<dbReference type="STRING" id="1661398.A0A482W2J5"/>
<dbReference type="EMBL" id="QDEB01035880">
    <property type="protein sequence ID" value="RZC39284.1"/>
    <property type="molecule type" value="Genomic_DNA"/>
</dbReference>
<dbReference type="InterPro" id="IPR043504">
    <property type="entry name" value="Peptidase_S1_PA_chymotrypsin"/>
</dbReference>
<proteinExistence type="predicted"/>
<name>A0A482W2J5_ASBVE</name>
<dbReference type="SUPFAM" id="SSF50494">
    <property type="entry name" value="Trypsin-like serine proteases"/>
    <property type="match status" value="1"/>
</dbReference>
<dbReference type="InterPro" id="IPR009003">
    <property type="entry name" value="Peptidase_S1_PA"/>
</dbReference>
<evidence type="ECO:0000256" key="1">
    <source>
        <dbReference type="ARBA" id="ARBA00023157"/>
    </source>
</evidence>
<evidence type="ECO:0000259" key="2">
    <source>
        <dbReference type="PROSITE" id="PS50240"/>
    </source>
</evidence>
<dbReference type="OrthoDB" id="6628837at2759"/>
<dbReference type="GO" id="GO:0004252">
    <property type="term" value="F:serine-type endopeptidase activity"/>
    <property type="evidence" value="ECO:0007669"/>
    <property type="project" value="InterPro"/>
</dbReference>
<dbReference type="InterPro" id="IPR001254">
    <property type="entry name" value="Trypsin_dom"/>
</dbReference>
<reference evidence="3 4" key="1">
    <citation type="submission" date="2017-03" db="EMBL/GenBank/DDBJ databases">
        <title>Genome of the blue death feigning beetle - Asbolus verrucosus.</title>
        <authorList>
            <person name="Rider S.D."/>
        </authorList>
    </citation>
    <scope>NUCLEOTIDE SEQUENCE [LARGE SCALE GENOMIC DNA]</scope>
    <source>
        <strain evidence="3">Butters</strain>
        <tissue evidence="3">Head and leg muscle</tissue>
    </source>
</reference>
<dbReference type="PANTHER" id="PTHR24252:SF7">
    <property type="entry name" value="HYALIN"/>
    <property type="match status" value="1"/>
</dbReference>
<evidence type="ECO:0000313" key="4">
    <source>
        <dbReference type="Proteomes" id="UP000292052"/>
    </source>
</evidence>
<dbReference type="Pfam" id="PF00089">
    <property type="entry name" value="Trypsin"/>
    <property type="match status" value="1"/>
</dbReference>
<comment type="caution">
    <text evidence="3">The sequence shown here is derived from an EMBL/GenBank/DDBJ whole genome shotgun (WGS) entry which is preliminary data.</text>
</comment>
<dbReference type="Gene3D" id="2.40.10.10">
    <property type="entry name" value="Trypsin-like serine proteases"/>
    <property type="match status" value="1"/>
</dbReference>
<feature type="domain" description="Peptidase S1" evidence="2">
    <location>
        <begin position="5"/>
        <end position="52"/>
    </location>
</feature>
<dbReference type="Proteomes" id="UP000292052">
    <property type="component" value="Unassembled WGS sequence"/>
</dbReference>
<dbReference type="GO" id="GO:0006508">
    <property type="term" value="P:proteolysis"/>
    <property type="evidence" value="ECO:0007669"/>
    <property type="project" value="InterPro"/>
</dbReference>
<keyword evidence="4" id="KW-1185">Reference proteome</keyword>
<sequence length="52" mass="5681">SGLRVIGGDIARAGQFPWQAAIYKDTDEGRYFCGGALISDQWILTAAQCVYQ</sequence>
<dbReference type="AlphaFoldDB" id="A0A482W2J5"/>
<gene>
    <name evidence="3" type="ORF">BDFB_013794</name>
</gene>
<evidence type="ECO:0000313" key="3">
    <source>
        <dbReference type="EMBL" id="RZC39284.1"/>
    </source>
</evidence>
<keyword evidence="1" id="KW-1015">Disulfide bond</keyword>
<organism evidence="3 4">
    <name type="scientific">Asbolus verrucosus</name>
    <name type="common">Desert ironclad beetle</name>
    <dbReference type="NCBI Taxonomy" id="1661398"/>
    <lineage>
        <taxon>Eukaryota</taxon>
        <taxon>Metazoa</taxon>
        <taxon>Ecdysozoa</taxon>
        <taxon>Arthropoda</taxon>
        <taxon>Hexapoda</taxon>
        <taxon>Insecta</taxon>
        <taxon>Pterygota</taxon>
        <taxon>Neoptera</taxon>
        <taxon>Endopterygota</taxon>
        <taxon>Coleoptera</taxon>
        <taxon>Polyphaga</taxon>
        <taxon>Cucujiformia</taxon>
        <taxon>Tenebrionidae</taxon>
        <taxon>Pimeliinae</taxon>
        <taxon>Asbolus</taxon>
    </lineage>
</organism>
<dbReference type="PANTHER" id="PTHR24252">
    <property type="entry name" value="ACROSIN-RELATED"/>
    <property type="match status" value="1"/>
</dbReference>
<dbReference type="PROSITE" id="PS50240">
    <property type="entry name" value="TRYPSIN_DOM"/>
    <property type="match status" value="1"/>
</dbReference>
<protein>
    <submittedName>
        <fullName evidence="3">Trypsin domain containing protein</fullName>
    </submittedName>
</protein>
<accession>A0A482W2J5</accession>
<feature type="non-terminal residue" evidence="3">
    <location>
        <position position="1"/>
    </location>
</feature>